<protein>
    <recommendedName>
        <fullName evidence="4">FH2 domain-containing protein</fullName>
    </recommendedName>
</protein>
<dbReference type="GO" id="GO:0045010">
    <property type="term" value="P:actin nucleation"/>
    <property type="evidence" value="ECO:0007669"/>
    <property type="project" value="InterPro"/>
</dbReference>
<dbReference type="GO" id="GO:0008017">
    <property type="term" value="F:microtubule binding"/>
    <property type="evidence" value="ECO:0007669"/>
    <property type="project" value="InterPro"/>
</dbReference>
<evidence type="ECO:0000256" key="3">
    <source>
        <dbReference type="SAM" id="MobiDB-lite"/>
    </source>
</evidence>
<evidence type="ECO:0000259" key="4">
    <source>
        <dbReference type="PROSITE" id="PS51444"/>
    </source>
</evidence>
<dbReference type="AlphaFoldDB" id="A0A814HLX7"/>
<name>A0A814HLX7_9BILA</name>
<dbReference type="SUPFAM" id="SSF101447">
    <property type="entry name" value="Formin homology 2 domain (FH2 domain)"/>
    <property type="match status" value="1"/>
</dbReference>
<feature type="region of interest" description="Disordered" evidence="3">
    <location>
        <begin position="686"/>
        <end position="705"/>
    </location>
</feature>
<keyword evidence="2" id="KW-0175">Coiled coil</keyword>
<comment type="caution">
    <text evidence="5">The sequence shown here is derived from an EMBL/GenBank/DDBJ whole genome shotgun (WGS) entry which is preliminary data.</text>
</comment>
<dbReference type="EMBL" id="CAJOBC010003423">
    <property type="protein sequence ID" value="CAF3783011.1"/>
    <property type="molecule type" value="Genomic_DNA"/>
</dbReference>
<feature type="compositionally biased region" description="Polar residues" evidence="3">
    <location>
        <begin position="1"/>
        <end position="15"/>
    </location>
</feature>
<dbReference type="GO" id="GO:0051015">
    <property type="term" value="F:actin filament binding"/>
    <property type="evidence" value="ECO:0007669"/>
    <property type="project" value="TreeGrafter"/>
</dbReference>
<dbReference type="GO" id="GO:0030866">
    <property type="term" value="P:cortical actin cytoskeleton organization"/>
    <property type="evidence" value="ECO:0007669"/>
    <property type="project" value="TreeGrafter"/>
</dbReference>
<dbReference type="PROSITE" id="PS51444">
    <property type="entry name" value="FH2"/>
    <property type="match status" value="1"/>
</dbReference>
<gene>
    <name evidence="5" type="ORF">GPM918_LOCUS14299</name>
    <name evidence="6" type="ORF">SRO942_LOCUS14299</name>
</gene>
<dbReference type="Pfam" id="PF02181">
    <property type="entry name" value="FH2"/>
    <property type="match status" value="1"/>
</dbReference>
<dbReference type="EMBL" id="CAJNOQ010003423">
    <property type="protein sequence ID" value="CAF1011668.1"/>
    <property type="molecule type" value="Genomic_DNA"/>
</dbReference>
<evidence type="ECO:0000313" key="5">
    <source>
        <dbReference type="EMBL" id="CAF1011668.1"/>
    </source>
</evidence>
<dbReference type="InterPro" id="IPR015425">
    <property type="entry name" value="FH2_Formin"/>
</dbReference>
<keyword evidence="7" id="KW-1185">Reference proteome</keyword>
<dbReference type="SMART" id="SM00498">
    <property type="entry name" value="FH2"/>
    <property type="match status" value="1"/>
</dbReference>
<accession>A0A814HLX7</accession>
<proteinExistence type="inferred from homology"/>
<dbReference type="InterPro" id="IPR042201">
    <property type="entry name" value="FH2_Formin_sf"/>
</dbReference>
<dbReference type="PANTHER" id="PTHR45920:SF7">
    <property type="entry name" value="FORMIN-G"/>
    <property type="match status" value="1"/>
</dbReference>
<organism evidence="5 7">
    <name type="scientific">Didymodactylos carnosus</name>
    <dbReference type="NCBI Taxonomy" id="1234261"/>
    <lineage>
        <taxon>Eukaryota</taxon>
        <taxon>Metazoa</taxon>
        <taxon>Spiralia</taxon>
        <taxon>Gnathifera</taxon>
        <taxon>Rotifera</taxon>
        <taxon>Eurotatoria</taxon>
        <taxon>Bdelloidea</taxon>
        <taxon>Philodinida</taxon>
        <taxon>Philodinidae</taxon>
        <taxon>Didymodactylos</taxon>
    </lineage>
</organism>
<dbReference type="Proteomes" id="UP000681722">
    <property type="component" value="Unassembled WGS sequence"/>
</dbReference>
<dbReference type="GO" id="GO:0005884">
    <property type="term" value="C:actin filament"/>
    <property type="evidence" value="ECO:0007669"/>
    <property type="project" value="InterPro"/>
</dbReference>
<dbReference type="OrthoDB" id="427644at2759"/>
<comment type="similarity">
    <text evidence="1">Belongs to the formin homology family. Cappuccino subfamily.</text>
</comment>
<dbReference type="Gene3D" id="1.20.58.2220">
    <property type="entry name" value="Formin, FH2 domain"/>
    <property type="match status" value="1"/>
</dbReference>
<dbReference type="Proteomes" id="UP000663829">
    <property type="component" value="Unassembled WGS sequence"/>
</dbReference>
<evidence type="ECO:0000256" key="1">
    <source>
        <dbReference type="ARBA" id="ARBA00005271"/>
    </source>
</evidence>
<dbReference type="GO" id="GO:0005737">
    <property type="term" value="C:cytoplasm"/>
    <property type="evidence" value="ECO:0007669"/>
    <property type="project" value="TreeGrafter"/>
</dbReference>
<reference evidence="5" key="1">
    <citation type="submission" date="2021-02" db="EMBL/GenBank/DDBJ databases">
        <authorList>
            <person name="Nowell W R."/>
        </authorList>
    </citation>
    <scope>NUCLEOTIDE SEQUENCE</scope>
</reference>
<dbReference type="InterPro" id="IPR001265">
    <property type="entry name" value="Formin_Cappuccino_subfam"/>
</dbReference>
<dbReference type="PRINTS" id="PR00828">
    <property type="entry name" value="FORMIN"/>
</dbReference>
<sequence length="1137" mass="129125">MAQPRSRISSINTTPDSDNDNNCWNNNVTKSNRRLSDSNNINNDRKNVNIVRVLKKFFYGKQKLSTAHLNDEDVDLSPTTPLNESQMNNYSQQYPLFIYPCLQYEKHAKFSGELLFQWLTISFENQNSFTENFIKEIIKQCCTCLLALGVLKLDDPNMDEDNQHMFNVQNLYSWTTHNNNEHEHIDQTSTTMEADTTVVDHQKSSLPTIYDILSLKTLLYHQSHQATQTEFDNEKPLRIRNNLLLTTMNNGGIIAKKTSRSNSLPNYIYFQQQERCLHPNQKSLSTTEQLPLLVPVQQQKQEQSLVPRLQLHSLLTRGKSLDYYLSRSKRYLKRDELSVLFTMLVTPPTSATYNNDNDRPRLYALTAPQNRDSVRSNMNVLKCCSNTLPNSITTGKNSIAPISSIVRLENSENKIPEQTKSIAANKIVSHRNKKNTTIVTTTNGIKRQQSKTKSDNKKTCFVDNNDIHNVMNNLLDSIEETIKTVSSPPSSMTQDEINVHTSDIVSEVVENQNTVKTTDEKEQNDVEYVNPCKHQSICPSVPPVVTVSFIPPPPAPPPFFSSLIPPPPPFPNFSYSIPPAPPMMMGNGPPPPPPPPPPLAPFMSQNQNGSVIPPPPPFFPNSLGKPILPFKKPNRRIYDPQKDVKPLYWNKIVLNVNHSDAIWLNIEEPTFDEDSLAKMFEKPVINSSKKAPPADQHSTTLSTKSSTGKETIKLLDEKRSRAIGIFISSRHLDVQTIKDYLLKCDTSCMNIETLTGVYNNQPTDDEIQLLEPYLNDNQALDKPELFLTGLLKIPCMSDRLHCLVFEISFNETLSSIDAQLNTLLTACDELIHSTSLKQLLGLILAIGNFLNAKNNSRGCADGFGLNILPTLKDVKTKDNCSTLLNYLAEQYIKQFQMKKLNAFTNMGNDLISSSNESLTTAPLRSKSQLSPTLTKTNMPNITKFQLPVPEPSDLLTASNVNFDEIERCIENLRTKLNECQRRADLVKDELDKNFEQHDDDDRFCQHVTTFLIKARQEHSETNKQFKKAKSRFHDTCKKFCIKAITTSSTNSSSTPSTNNDEMDPKEFFKLWHGFCNDFKDAWTKEKAKLLKNRNIQSSEKKTQDTPDRTKIQTLIDKRVNNRGLTPDKFTLKKRSQS</sequence>
<evidence type="ECO:0000313" key="7">
    <source>
        <dbReference type="Proteomes" id="UP000663829"/>
    </source>
</evidence>
<evidence type="ECO:0000313" key="6">
    <source>
        <dbReference type="EMBL" id="CAF3783011.1"/>
    </source>
</evidence>
<evidence type="ECO:0000256" key="2">
    <source>
        <dbReference type="SAM" id="Coils"/>
    </source>
</evidence>
<feature type="region of interest" description="Disordered" evidence="3">
    <location>
        <begin position="1"/>
        <end position="41"/>
    </location>
</feature>
<feature type="domain" description="FH2" evidence="4">
    <location>
        <begin position="634"/>
        <end position="1104"/>
    </location>
</feature>
<feature type="coiled-coil region" evidence="2">
    <location>
        <begin position="962"/>
        <end position="1031"/>
    </location>
</feature>
<dbReference type="PANTHER" id="PTHR45920">
    <property type="entry name" value="FORMIN HOMOLOGY 2 DOMAIN CONTAINING, ISOFORM I"/>
    <property type="match status" value="1"/>
</dbReference>